<gene>
    <name evidence="3" type="ORF">UFOPK2214_00451</name>
</gene>
<dbReference type="InterPro" id="IPR023981">
    <property type="entry name" value="MftF"/>
</dbReference>
<dbReference type="InterPro" id="IPR001173">
    <property type="entry name" value="Glyco_trans_2-like"/>
</dbReference>
<dbReference type="Gene3D" id="3.90.550.10">
    <property type="entry name" value="Spore Coat Polysaccharide Biosynthesis Protein SpsA, Chain A"/>
    <property type="match status" value="1"/>
</dbReference>
<keyword evidence="1" id="KW-0472">Membrane</keyword>
<dbReference type="GO" id="GO:0016740">
    <property type="term" value="F:transferase activity"/>
    <property type="evidence" value="ECO:0007669"/>
    <property type="project" value="InterPro"/>
</dbReference>
<dbReference type="InterPro" id="IPR029044">
    <property type="entry name" value="Nucleotide-diphossugar_trans"/>
</dbReference>
<keyword evidence="1" id="KW-1133">Transmembrane helix</keyword>
<dbReference type="PANTHER" id="PTHR43646">
    <property type="entry name" value="GLYCOSYLTRANSFERASE"/>
    <property type="match status" value="1"/>
</dbReference>
<sequence length="459" mass="50147">MNTSGLTTDDQWFRSENGSGLLAGSPLTYFSVTDAGQKILDAIENNKPLPVNHAALTQRLLAKGAVHPAYDTPGNAADLTVVIPSYVSETTHLERLQTLVDSLAGLHLIVVDDCSPIEIVVSGAEVIRLAANKGPSEARNAGLNTVATTFVAFVDDDTTVTTHQLLALTSHFTDMSVDVVAPRVASAAGESLVAEYETFHSPLDLGLLPSVVRPLSRVSYVPAAVLVARTRVVKEMHAFDTSMRLGEDVDLIWRMVEAEKTVRYDPTVVCHHAPRMTIRALLKQRFGYGRSAASLDRKHPFTAAPLRANIVMLIPAIALLSGYVFVAAALVPLMLVWFSITLRQTKIPLTTRAKLAMTGWFSTVRLLTSAVVRVWWPPVLLVGQFSLRVGAVFVFSAFVPAMYGLMRNKPRHTVGYIALRILDPMAYGVGVWTGVFRDRNLRCLLPVVTRSSIRLRSKV</sequence>
<evidence type="ECO:0000256" key="1">
    <source>
        <dbReference type="SAM" id="Phobius"/>
    </source>
</evidence>
<dbReference type="NCBIfam" id="TIGR03965">
    <property type="entry name" value="mycofact_glyco"/>
    <property type="match status" value="1"/>
</dbReference>
<dbReference type="AlphaFoldDB" id="A0A6J6KGS4"/>
<evidence type="ECO:0000313" key="3">
    <source>
        <dbReference type="EMBL" id="CAB4648990.1"/>
    </source>
</evidence>
<feature type="transmembrane region" description="Helical" evidence="1">
    <location>
        <begin position="310"/>
        <end position="338"/>
    </location>
</feature>
<evidence type="ECO:0000259" key="2">
    <source>
        <dbReference type="Pfam" id="PF00535"/>
    </source>
</evidence>
<feature type="transmembrane region" description="Helical" evidence="1">
    <location>
        <begin position="382"/>
        <end position="403"/>
    </location>
</feature>
<keyword evidence="1" id="KW-0812">Transmembrane</keyword>
<name>A0A6J6KGS4_9ZZZZ</name>
<dbReference type="Pfam" id="PF00535">
    <property type="entry name" value="Glycos_transf_2"/>
    <property type="match status" value="1"/>
</dbReference>
<protein>
    <submittedName>
        <fullName evidence="3">Unannotated protein</fullName>
    </submittedName>
</protein>
<organism evidence="3">
    <name type="scientific">freshwater metagenome</name>
    <dbReference type="NCBI Taxonomy" id="449393"/>
    <lineage>
        <taxon>unclassified sequences</taxon>
        <taxon>metagenomes</taxon>
        <taxon>ecological metagenomes</taxon>
    </lineage>
</organism>
<dbReference type="EMBL" id="CAEZWJ010000009">
    <property type="protein sequence ID" value="CAB4648990.1"/>
    <property type="molecule type" value="Genomic_DNA"/>
</dbReference>
<proteinExistence type="predicted"/>
<feature type="transmembrane region" description="Helical" evidence="1">
    <location>
        <begin position="359"/>
        <end position="376"/>
    </location>
</feature>
<dbReference type="SUPFAM" id="SSF53448">
    <property type="entry name" value="Nucleotide-diphospho-sugar transferases"/>
    <property type="match status" value="1"/>
</dbReference>
<dbReference type="PANTHER" id="PTHR43646:SF6">
    <property type="entry name" value="PRE-MYCOFACTOCIN GLYCOSYLTRANSFERASE"/>
    <property type="match status" value="1"/>
</dbReference>
<accession>A0A6J6KGS4</accession>
<reference evidence="3" key="1">
    <citation type="submission" date="2020-05" db="EMBL/GenBank/DDBJ databases">
        <authorList>
            <person name="Chiriac C."/>
            <person name="Salcher M."/>
            <person name="Ghai R."/>
            <person name="Kavagutti S V."/>
        </authorList>
    </citation>
    <scope>NUCLEOTIDE SEQUENCE</scope>
</reference>
<feature type="domain" description="Glycosyltransferase 2-like" evidence="2">
    <location>
        <begin position="80"/>
        <end position="191"/>
    </location>
</feature>